<keyword evidence="2" id="KW-0285">Flavoprotein</keyword>
<accession>W4KIX7</accession>
<keyword evidence="3" id="KW-0274">FAD</keyword>
<dbReference type="AlphaFoldDB" id="W4KIX7"/>
<evidence type="ECO:0000256" key="2">
    <source>
        <dbReference type="ARBA" id="ARBA00022630"/>
    </source>
</evidence>
<dbReference type="InterPro" id="IPR051209">
    <property type="entry name" value="FAD-bind_Monooxygenase_sf"/>
</dbReference>
<dbReference type="InParanoid" id="W4KIX7"/>
<dbReference type="KEGG" id="hir:HETIRDRAFT_457227"/>
<dbReference type="OrthoDB" id="74360at2759"/>
<keyword evidence="4" id="KW-0560">Oxidoreductase</keyword>
<sequence>MSAKTPSTNTDPQIAIIGAGVGGLAFAIALKRQWGFKDFIIFERTDDIGGTWRENTYPGCGSDIAIHWYSLSTDLKPDWTRAYAGQPEIQSYWQDLTSKYDLRPSIRFNTNVNSATWNVDEKLWEINTEDRKTGVKTHIRTKILVSAIGILAEPNTPKFGGVGLEGFKGVSFHSARWDHSLVLSGKRVAVIGNGCSATQFVPIISADPTVNVVHFCRTPMWYIPLPQTIYSSFTIWLFRYVPFVARLYRLYTAVKEDTRFIAFRGEKSFLSRVLAKTLRSYITNRAPAEYVDKLIPNYPPGCRRLIPGTDYLGALHRPNLTQNWDKIEGIAEDGIVTSQGHLPFDVIITATGFVTDKYPVHIRGRSGQTVDEFYDGQGGPTAYLGTTLPGFPNFITVSGPNTVTGHASVIFTDEVQINYALKLLKPVASSLLTSVEPTVAALNKYNDWISRRLRNSVWTQCVSWYRAGSQGKIFSTFPGPVVLLWWFMRKVNWADFEVIPVEGKAQAWERSKRMGRSVTMLTVLGVLLVGGLVWGRQNGLEVNVPVTFDKYWAAARALIV</sequence>
<dbReference type="PANTHER" id="PTHR42877">
    <property type="entry name" value="L-ORNITHINE N(5)-MONOOXYGENASE-RELATED"/>
    <property type="match status" value="1"/>
</dbReference>
<dbReference type="RefSeq" id="XP_009541921.1">
    <property type="nucleotide sequence ID" value="XM_009543626.1"/>
</dbReference>
<name>W4KIX7_HETIT</name>
<evidence type="ECO:0000256" key="5">
    <source>
        <dbReference type="SAM" id="Phobius"/>
    </source>
</evidence>
<dbReference type="GeneID" id="20676804"/>
<dbReference type="Gene3D" id="3.50.50.60">
    <property type="entry name" value="FAD/NAD(P)-binding domain"/>
    <property type="match status" value="2"/>
</dbReference>
<evidence type="ECO:0000256" key="1">
    <source>
        <dbReference type="ARBA" id="ARBA00010139"/>
    </source>
</evidence>
<gene>
    <name evidence="6" type="ORF">HETIRDRAFT_457227</name>
</gene>
<keyword evidence="5" id="KW-0812">Transmembrane</keyword>
<reference evidence="6 7" key="1">
    <citation type="journal article" date="2012" name="New Phytol.">
        <title>Insight into trade-off between wood decay and parasitism from the genome of a fungal forest pathogen.</title>
        <authorList>
            <person name="Olson A."/>
            <person name="Aerts A."/>
            <person name="Asiegbu F."/>
            <person name="Belbahri L."/>
            <person name="Bouzid O."/>
            <person name="Broberg A."/>
            <person name="Canback B."/>
            <person name="Coutinho P.M."/>
            <person name="Cullen D."/>
            <person name="Dalman K."/>
            <person name="Deflorio G."/>
            <person name="van Diepen L.T."/>
            <person name="Dunand C."/>
            <person name="Duplessis S."/>
            <person name="Durling M."/>
            <person name="Gonthier P."/>
            <person name="Grimwood J."/>
            <person name="Fossdal C.G."/>
            <person name="Hansson D."/>
            <person name="Henrissat B."/>
            <person name="Hietala A."/>
            <person name="Himmelstrand K."/>
            <person name="Hoffmeister D."/>
            <person name="Hogberg N."/>
            <person name="James T.Y."/>
            <person name="Karlsson M."/>
            <person name="Kohler A."/>
            <person name="Kues U."/>
            <person name="Lee Y.H."/>
            <person name="Lin Y.C."/>
            <person name="Lind M."/>
            <person name="Lindquist E."/>
            <person name="Lombard V."/>
            <person name="Lucas S."/>
            <person name="Lunden K."/>
            <person name="Morin E."/>
            <person name="Murat C."/>
            <person name="Park J."/>
            <person name="Raffaello T."/>
            <person name="Rouze P."/>
            <person name="Salamov A."/>
            <person name="Schmutz J."/>
            <person name="Solheim H."/>
            <person name="Stahlberg J."/>
            <person name="Velez H."/>
            <person name="de Vries R.P."/>
            <person name="Wiebenga A."/>
            <person name="Woodward S."/>
            <person name="Yakovlev I."/>
            <person name="Garbelotto M."/>
            <person name="Martin F."/>
            <person name="Grigoriev I.V."/>
            <person name="Stenlid J."/>
        </authorList>
    </citation>
    <scope>NUCLEOTIDE SEQUENCE [LARGE SCALE GENOMIC DNA]</scope>
    <source>
        <strain evidence="6 7">TC 32-1</strain>
    </source>
</reference>
<protein>
    <submittedName>
        <fullName evidence="6">Uncharacterized protein</fullName>
    </submittedName>
</protein>
<dbReference type="HOGENOM" id="CLU_006937_7_0_1"/>
<keyword evidence="7" id="KW-1185">Reference proteome</keyword>
<dbReference type="PANTHER" id="PTHR42877:SF4">
    <property type="entry name" value="FAD_NAD(P)-BINDING DOMAIN-CONTAINING PROTEIN-RELATED"/>
    <property type="match status" value="1"/>
</dbReference>
<dbReference type="InterPro" id="IPR020946">
    <property type="entry name" value="Flavin_mOase-like"/>
</dbReference>
<proteinExistence type="inferred from homology"/>
<dbReference type="InterPro" id="IPR036188">
    <property type="entry name" value="FAD/NAD-bd_sf"/>
</dbReference>
<dbReference type="GO" id="GO:0050660">
    <property type="term" value="F:flavin adenine dinucleotide binding"/>
    <property type="evidence" value="ECO:0007669"/>
    <property type="project" value="InterPro"/>
</dbReference>
<dbReference type="SUPFAM" id="SSF51905">
    <property type="entry name" value="FAD/NAD(P)-binding domain"/>
    <property type="match status" value="3"/>
</dbReference>
<dbReference type="Proteomes" id="UP000030671">
    <property type="component" value="Unassembled WGS sequence"/>
</dbReference>
<feature type="transmembrane region" description="Helical" evidence="5">
    <location>
        <begin position="12"/>
        <end position="30"/>
    </location>
</feature>
<keyword evidence="5" id="KW-0472">Membrane</keyword>
<evidence type="ECO:0000256" key="4">
    <source>
        <dbReference type="ARBA" id="ARBA00023002"/>
    </source>
</evidence>
<evidence type="ECO:0000313" key="7">
    <source>
        <dbReference type="Proteomes" id="UP000030671"/>
    </source>
</evidence>
<evidence type="ECO:0000313" key="6">
    <source>
        <dbReference type="EMBL" id="ETW85026.1"/>
    </source>
</evidence>
<dbReference type="Pfam" id="PF00743">
    <property type="entry name" value="FMO-like"/>
    <property type="match status" value="1"/>
</dbReference>
<organism evidence="6 7">
    <name type="scientific">Heterobasidion irregulare (strain TC 32-1)</name>
    <dbReference type="NCBI Taxonomy" id="747525"/>
    <lineage>
        <taxon>Eukaryota</taxon>
        <taxon>Fungi</taxon>
        <taxon>Dikarya</taxon>
        <taxon>Basidiomycota</taxon>
        <taxon>Agaricomycotina</taxon>
        <taxon>Agaricomycetes</taxon>
        <taxon>Russulales</taxon>
        <taxon>Bondarzewiaceae</taxon>
        <taxon>Heterobasidion</taxon>
        <taxon>Heterobasidion annosum species complex</taxon>
    </lineage>
</organism>
<evidence type="ECO:0000256" key="3">
    <source>
        <dbReference type="ARBA" id="ARBA00022827"/>
    </source>
</evidence>
<dbReference type="eggNOG" id="KOG1399">
    <property type="taxonomic scope" value="Eukaryota"/>
</dbReference>
<dbReference type="GO" id="GO:0004499">
    <property type="term" value="F:N,N-dimethylaniline monooxygenase activity"/>
    <property type="evidence" value="ECO:0007669"/>
    <property type="project" value="InterPro"/>
</dbReference>
<keyword evidence="5" id="KW-1133">Transmembrane helix</keyword>
<comment type="similarity">
    <text evidence="1">Belongs to the FAD-binding monooxygenase family.</text>
</comment>
<dbReference type="EMBL" id="KI925455">
    <property type="protein sequence ID" value="ETW85026.1"/>
    <property type="molecule type" value="Genomic_DNA"/>
</dbReference>
<dbReference type="GO" id="GO:0050661">
    <property type="term" value="F:NADP binding"/>
    <property type="evidence" value="ECO:0007669"/>
    <property type="project" value="InterPro"/>
</dbReference>